<dbReference type="InterPro" id="IPR011008">
    <property type="entry name" value="Dimeric_a/b-barrel"/>
</dbReference>
<feature type="domain" description="NIPSNAP" evidence="1">
    <location>
        <begin position="7"/>
        <end position="99"/>
    </location>
</feature>
<dbReference type="Pfam" id="PF07978">
    <property type="entry name" value="NIPSNAP"/>
    <property type="match status" value="1"/>
</dbReference>
<sequence length="112" mass="12494">MITCHLRYEIDPAQVAAFEEYVTGWIPIVARFGGVHHGCFLPHEGANDIAYALFSFASLAAYEQYRAGIRQDPRAQELWELSARTRCIRRFDRSFLRPVLGDPGAGEAPGPG</sequence>
<dbReference type="SUPFAM" id="SSF54909">
    <property type="entry name" value="Dimeric alpha+beta barrel"/>
    <property type="match status" value="1"/>
</dbReference>
<accession>A0A8J3NEZ1</accession>
<dbReference type="InterPro" id="IPR012577">
    <property type="entry name" value="NIPSNAP"/>
</dbReference>
<gene>
    <name evidence="2" type="ORF">Aru02nite_55360</name>
</gene>
<proteinExistence type="predicted"/>
<dbReference type="Gene3D" id="3.30.70.100">
    <property type="match status" value="1"/>
</dbReference>
<protein>
    <submittedName>
        <fullName evidence="2">NIPSNAP family containing protein</fullName>
    </submittedName>
</protein>
<name>A0A8J3NEZ1_9ACTN</name>
<evidence type="ECO:0000259" key="1">
    <source>
        <dbReference type="Pfam" id="PF07978"/>
    </source>
</evidence>
<dbReference type="AlphaFoldDB" id="A0A8J3NEZ1"/>
<evidence type="ECO:0000313" key="2">
    <source>
        <dbReference type="EMBL" id="GID14647.1"/>
    </source>
</evidence>
<dbReference type="Proteomes" id="UP000612808">
    <property type="component" value="Unassembled WGS sequence"/>
</dbReference>
<dbReference type="EMBL" id="BOMB01000032">
    <property type="protein sequence ID" value="GID14647.1"/>
    <property type="molecule type" value="Genomic_DNA"/>
</dbReference>
<reference evidence="2" key="1">
    <citation type="submission" date="2021-01" db="EMBL/GenBank/DDBJ databases">
        <title>Whole genome shotgun sequence of Actinocatenispora rupis NBRC 107355.</title>
        <authorList>
            <person name="Komaki H."/>
            <person name="Tamura T."/>
        </authorList>
    </citation>
    <scope>NUCLEOTIDE SEQUENCE</scope>
    <source>
        <strain evidence="2">NBRC 107355</strain>
    </source>
</reference>
<keyword evidence="3" id="KW-1185">Reference proteome</keyword>
<dbReference type="RefSeq" id="WP_203662486.1">
    <property type="nucleotide sequence ID" value="NZ_BAAAZM010000017.1"/>
</dbReference>
<comment type="caution">
    <text evidence="2">The sequence shown here is derived from an EMBL/GenBank/DDBJ whole genome shotgun (WGS) entry which is preliminary data.</text>
</comment>
<evidence type="ECO:0000313" key="3">
    <source>
        <dbReference type="Proteomes" id="UP000612808"/>
    </source>
</evidence>
<organism evidence="2 3">
    <name type="scientific">Actinocatenispora rupis</name>
    <dbReference type="NCBI Taxonomy" id="519421"/>
    <lineage>
        <taxon>Bacteria</taxon>
        <taxon>Bacillati</taxon>
        <taxon>Actinomycetota</taxon>
        <taxon>Actinomycetes</taxon>
        <taxon>Micromonosporales</taxon>
        <taxon>Micromonosporaceae</taxon>
        <taxon>Actinocatenispora</taxon>
    </lineage>
</organism>